<dbReference type="KEGG" id="lsj:LSJ_3001"/>
<evidence type="ECO:0000256" key="1">
    <source>
        <dbReference type="SAM" id="MobiDB-lite"/>
    </source>
</evidence>
<feature type="region of interest" description="Disordered" evidence="1">
    <location>
        <begin position="1"/>
        <end position="47"/>
    </location>
</feature>
<proteinExistence type="predicted"/>
<gene>
    <name evidence="2" type="ORF">LSJ_3001</name>
</gene>
<dbReference type="AlphaFoldDB" id="A0A089QKY5"/>
<protein>
    <submittedName>
        <fullName evidence="2">Uncharacterized protein</fullName>
    </submittedName>
</protein>
<accession>A0A089QKY5</accession>
<dbReference type="RefSeq" id="WP_044005768.1">
    <property type="nucleotide sequence ID" value="NZ_CP007648.1"/>
</dbReference>
<organism evidence="2 3">
    <name type="scientific">Ligilactobacillus salivarius</name>
    <dbReference type="NCBI Taxonomy" id="1624"/>
    <lineage>
        <taxon>Bacteria</taxon>
        <taxon>Bacillati</taxon>
        <taxon>Bacillota</taxon>
        <taxon>Bacilli</taxon>
        <taxon>Lactobacillales</taxon>
        <taxon>Lactobacillaceae</taxon>
        <taxon>Ligilactobacillus</taxon>
    </lineage>
</organism>
<evidence type="ECO:0000313" key="2">
    <source>
        <dbReference type="EMBL" id="AIR11621.1"/>
    </source>
</evidence>
<evidence type="ECO:0000313" key="3">
    <source>
        <dbReference type="Proteomes" id="UP000029488"/>
    </source>
</evidence>
<geneLocation type="plasmid" evidence="2 3">
    <name>pMP1046B</name>
</geneLocation>
<name>A0A089QKY5_9LACO</name>
<keyword evidence="2" id="KW-0614">Plasmid</keyword>
<dbReference type="Proteomes" id="UP000029488">
    <property type="component" value="Plasmid pMP1046B"/>
</dbReference>
<dbReference type="EMBL" id="CP007648">
    <property type="protein sequence ID" value="AIR11621.1"/>
    <property type="molecule type" value="Genomic_DNA"/>
</dbReference>
<reference evidence="2 3" key="1">
    <citation type="journal article" date="2014" name="BMC Genomics">
        <title>Unusual genome complexity in Lactobacillus salivarius JCM1046.</title>
        <authorList>
            <person name="Raftis E.J."/>
            <person name="Forde B.M."/>
            <person name="Claesson M.J."/>
            <person name="O'Toole P.W."/>
        </authorList>
    </citation>
    <scope>NUCLEOTIDE SEQUENCE [LARGE SCALE GENOMIC DNA]</scope>
    <source>
        <strain evidence="2 3">JCM1046</strain>
        <plasmid evidence="2 3">pMP1046B</plasmid>
    </source>
</reference>
<sequence length="106" mass="12610">MSSIKRTSNLEDLASKDNFKPENTYDTVKSEGKTEKRRTRKDKRYSSMRLKTGTRKEFDAYKLATKLKYDDDGLVRLMDFWKANAKMSQRKRFDMYLMGAEEEDED</sequence>